<dbReference type="GO" id="GO:0005634">
    <property type="term" value="C:nucleus"/>
    <property type="evidence" value="ECO:0007669"/>
    <property type="project" value="TreeGrafter"/>
</dbReference>
<dbReference type="Gene3D" id="3.30.1330.80">
    <property type="entry name" value="Hypothetical protein, similar to alpha- acetolactate decarboxylase, domain 2"/>
    <property type="match status" value="1"/>
</dbReference>
<feature type="region of interest" description="Disordered" evidence="1">
    <location>
        <begin position="412"/>
        <end position="435"/>
    </location>
</feature>
<dbReference type="eggNOG" id="ENOG502QUN4">
    <property type="taxonomic scope" value="Eukaryota"/>
</dbReference>
<protein>
    <recommendedName>
        <fullName evidence="2">PPC domain-containing protein</fullName>
    </recommendedName>
</protein>
<dbReference type="GO" id="GO:0003700">
    <property type="term" value="F:DNA-binding transcription factor activity"/>
    <property type="evidence" value="ECO:0007669"/>
    <property type="project" value="TreeGrafter"/>
</dbReference>
<proteinExistence type="predicted"/>
<dbReference type="STRING" id="40149.A0A0E0E503"/>
<accession>A0A0E0E503</accession>
<reference evidence="3" key="2">
    <citation type="submission" date="2018-05" db="EMBL/GenBank/DDBJ databases">
        <title>OmerRS3 (Oryza meridionalis Reference Sequence Version 3).</title>
        <authorList>
            <person name="Zhang J."/>
            <person name="Kudrna D."/>
            <person name="Lee S."/>
            <person name="Talag J."/>
            <person name="Welchert J."/>
            <person name="Wing R.A."/>
        </authorList>
    </citation>
    <scope>NUCLEOTIDE SEQUENCE [LARGE SCALE GENOMIC DNA]</scope>
    <source>
        <strain evidence="3">cv. OR44</strain>
    </source>
</reference>
<dbReference type="EnsemblPlants" id="OMERI06G24060.1">
    <property type="protein sequence ID" value="OMERI06G24060.1"/>
    <property type="gene ID" value="OMERI06G24060"/>
</dbReference>
<dbReference type="HOGENOM" id="CLU_039808_5_1_1"/>
<dbReference type="SUPFAM" id="SSF117856">
    <property type="entry name" value="AF0104/ALDC/Ptd012-like"/>
    <property type="match status" value="1"/>
</dbReference>
<organism evidence="3">
    <name type="scientific">Oryza meridionalis</name>
    <dbReference type="NCBI Taxonomy" id="40149"/>
    <lineage>
        <taxon>Eukaryota</taxon>
        <taxon>Viridiplantae</taxon>
        <taxon>Streptophyta</taxon>
        <taxon>Embryophyta</taxon>
        <taxon>Tracheophyta</taxon>
        <taxon>Spermatophyta</taxon>
        <taxon>Magnoliopsida</taxon>
        <taxon>Liliopsida</taxon>
        <taxon>Poales</taxon>
        <taxon>Poaceae</taxon>
        <taxon>BOP clade</taxon>
        <taxon>Oryzoideae</taxon>
        <taxon>Oryzeae</taxon>
        <taxon>Oryzinae</taxon>
        <taxon>Oryza</taxon>
    </lineage>
</organism>
<dbReference type="Gramene" id="OMERI06G24060.1">
    <property type="protein sequence ID" value="OMERI06G24060.1"/>
    <property type="gene ID" value="OMERI06G24060"/>
</dbReference>
<dbReference type="FunFam" id="3.30.1330.80:FF:000005">
    <property type="entry name" value="AT-hook motif nuclear-localized protein"/>
    <property type="match status" value="1"/>
</dbReference>
<feature type="region of interest" description="Disordered" evidence="1">
    <location>
        <begin position="1"/>
        <end position="70"/>
    </location>
</feature>
<evidence type="ECO:0000313" key="4">
    <source>
        <dbReference type="Proteomes" id="UP000008021"/>
    </source>
</evidence>
<evidence type="ECO:0000256" key="1">
    <source>
        <dbReference type="SAM" id="MobiDB-lite"/>
    </source>
</evidence>
<dbReference type="CDD" id="cd11378">
    <property type="entry name" value="DUF296"/>
    <property type="match status" value="1"/>
</dbReference>
<feature type="compositionally biased region" description="Basic and acidic residues" evidence="1">
    <location>
        <begin position="1"/>
        <end position="22"/>
    </location>
</feature>
<dbReference type="PROSITE" id="PS51742">
    <property type="entry name" value="PPC"/>
    <property type="match status" value="1"/>
</dbReference>
<feature type="compositionally biased region" description="Basic and acidic residues" evidence="1">
    <location>
        <begin position="261"/>
        <end position="278"/>
    </location>
</feature>
<evidence type="ECO:0000313" key="3">
    <source>
        <dbReference type="EnsemblPlants" id="OMERI06G24060.1"/>
    </source>
</evidence>
<reference evidence="3" key="1">
    <citation type="submission" date="2015-04" db="UniProtKB">
        <authorList>
            <consortium name="EnsemblPlants"/>
        </authorList>
    </citation>
    <scope>IDENTIFICATION</scope>
</reference>
<evidence type="ECO:0000259" key="2">
    <source>
        <dbReference type="PROSITE" id="PS51742"/>
    </source>
</evidence>
<sequence>MSFGERDMNKESSMYQERDDMAGIRFATPPPPPQQQQLVECFSDEVDSRGSGEMKDAVGSGSGQLVVVGGGDGASIEVAKKRRGRPPGSKNKPKPPVVITREAEPAAAMRPHVIEIPGGRDVAEALARFSSRRNLGICVLAGTGAVANVSLRHPSPGVPGSAPAAIVFHGRYEILSLSATFLPPAMSSVAPQAAVAAAGLSISLAGPHGQIVGGAVAGPLYAATTVVVVAAAFTNPTFHRLPADDDASVSVSVSLSGSGDADEHRGHQHKPEPQEPRQIRRPPPHLAAAAAVSAPQPVEPCGAPMYACHPQPQEVMWPPPAPPRRFAALVASDAFLHLRHAHSKLRPSLLALSLSHHASVTPVFYVTGDVAVSDEGAWALEAHVCAGAGEELGLFVGEEGGVVAKDLEQAVAAGEGRRRRRETSKGTNPSVAAWASSEAVRRRRLRGWESRRRGRR</sequence>
<dbReference type="PANTHER" id="PTHR31100:SF69">
    <property type="entry name" value="AT-HOOK MOTIF NUCLEAR-LOCALIZED PROTEIN 17-RELATED"/>
    <property type="match status" value="1"/>
</dbReference>
<keyword evidence="4" id="KW-1185">Reference proteome</keyword>
<dbReference type="GO" id="GO:0003680">
    <property type="term" value="F:minor groove of adenine-thymine-rich DNA binding"/>
    <property type="evidence" value="ECO:0007669"/>
    <property type="project" value="InterPro"/>
</dbReference>
<feature type="compositionally biased region" description="Basic and acidic residues" evidence="1">
    <location>
        <begin position="46"/>
        <end position="56"/>
    </location>
</feature>
<feature type="region of interest" description="Disordered" evidence="1">
    <location>
        <begin position="250"/>
        <end position="280"/>
    </location>
</feature>
<name>A0A0E0E503_9ORYZ</name>
<dbReference type="PANTHER" id="PTHR31100">
    <property type="entry name" value="AT-HOOK MOTIF NUCLEAR-LOCALIZED PROTEIN 15"/>
    <property type="match status" value="1"/>
</dbReference>
<dbReference type="Pfam" id="PF03479">
    <property type="entry name" value="PCC"/>
    <property type="match status" value="1"/>
</dbReference>
<dbReference type="InterPro" id="IPR014476">
    <property type="entry name" value="AHL15-29"/>
</dbReference>
<feature type="domain" description="PPC" evidence="2">
    <location>
        <begin position="106"/>
        <end position="254"/>
    </location>
</feature>
<dbReference type="InterPro" id="IPR005175">
    <property type="entry name" value="PPC_dom"/>
</dbReference>
<feature type="compositionally biased region" description="Low complexity" evidence="1">
    <location>
        <begin position="250"/>
        <end position="259"/>
    </location>
</feature>
<dbReference type="Proteomes" id="UP000008021">
    <property type="component" value="Chromosome 6"/>
</dbReference>
<dbReference type="AlphaFoldDB" id="A0A0E0E503"/>